<dbReference type="WBParaSite" id="HCON_00025205-00001">
    <property type="protein sequence ID" value="HCON_00025205-00001"/>
    <property type="gene ID" value="HCON_00025205"/>
</dbReference>
<keyword evidence="1" id="KW-1133">Transmembrane helix</keyword>
<feature type="chain" id="PRO_5029587911" evidence="2">
    <location>
        <begin position="18"/>
        <end position="127"/>
    </location>
</feature>
<feature type="signal peptide" evidence="2">
    <location>
        <begin position="1"/>
        <end position="17"/>
    </location>
</feature>
<keyword evidence="2" id="KW-0732">Signal</keyword>
<keyword evidence="1" id="KW-0472">Membrane</keyword>
<evidence type="ECO:0000256" key="2">
    <source>
        <dbReference type="SAM" id="SignalP"/>
    </source>
</evidence>
<organism evidence="3 4">
    <name type="scientific">Haemonchus contortus</name>
    <name type="common">Barber pole worm</name>
    <dbReference type="NCBI Taxonomy" id="6289"/>
    <lineage>
        <taxon>Eukaryota</taxon>
        <taxon>Metazoa</taxon>
        <taxon>Ecdysozoa</taxon>
        <taxon>Nematoda</taxon>
        <taxon>Chromadorea</taxon>
        <taxon>Rhabditida</taxon>
        <taxon>Rhabditina</taxon>
        <taxon>Rhabditomorpha</taxon>
        <taxon>Strongyloidea</taxon>
        <taxon>Trichostrongylidae</taxon>
        <taxon>Haemonchus</taxon>
    </lineage>
</organism>
<evidence type="ECO:0000256" key="1">
    <source>
        <dbReference type="SAM" id="Phobius"/>
    </source>
</evidence>
<feature type="transmembrane region" description="Helical" evidence="1">
    <location>
        <begin position="74"/>
        <end position="96"/>
    </location>
</feature>
<dbReference type="PANTHER" id="PTHR34149:SF6">
    <property type="entry name" value="TRANSMEMBRANE PROTEIN"/>
    <property type="match status" value="1"/>
</dbReference>
<dbReference type="OrthoDB" id="5844979at2759"/>
<evidence type="ECO:0000313" key="3">
    <source>
        <dbReference type="Proteomes" id="UP000025227"/>
    </source>
</evidence>
<name>A0A7I4XZP5_HAECO</name>
<proteinExistence type="predicted"/>
<dbReference type="Proteomes" id="UP000025227">
    <property type="component" value="Unplaced"/>
</dbReference>
<dbReference type="PANTHER" id="PTHR34149">
    <property type="entry name" value="PROTEIN CBG11905-RELATED"/>
    <property type="match status" value="1"/>
</dbReference>
<dbReference type="Pfam" id="PF10853">
    <property type="entry name" value="DUF2650"/>
    <property type="match status" value="1"/>
</dbReference>
<evidence type="ECO:0000313" key="4">
    <source>
        <dbReference type="WBParaSite" id="HCON_00025205-00001"/>
    </source>
</evidence>
<dbReference type="InterPro" id="IPR022559">
    <property type="entry name" value="SUP-1-like"/>
</dbReference>
<protein>
    <submittedName>
        <fullName evidence="4">Transmembrane protein</fullName>
    </submittedName>
</protein>
<sequence>MAWAVVKISSCLVASLAEEIATEFVTKDESLDPLRQTSWCPTFQVGTQCPENSFIFYYKCCGHLHKECCSHLRVWVLVLIIALPLLFIVPPVVYLMRRIFCKADHRPYSAGIQMTTREPRESRRDTR</sequence>
<dbReference type="AlphaFoldDB" id="A0A7I4XZP5"/>
<keyword evidence="3" id="KW-1185">Reference proteome</keyword>
<keyword evidence="1" id="KW-0812">Transmembrane</keyword>
<dbReference type="OMA" id="KECCSHL"/>
<accession>A0A7I4XZP5</accession>
<reference evidence="4" key="1">
    <citation type="submission" date="2020-12" db="UniProtKB">
        <authorList>
            <consortium name="WormBaseParasite"/>
        </authorList>
    </citation>
    <scope>IDENTIFICATION</scope>
    <source>
        <strain evidence="4">MHco3</strain>
    </source>
</reference>